<dbReference type="Proteomes" id="UP000309174">
    <property type="component" value="Unassembled WGS sequence"/>
</dbReference>
<dbReference type="RefSeq" id="WP_138647966.1">
    <property type="nucleotide sequence ID" value="NZ_VCKW01000158.1"/>
</dbReference>
<sequence>MGRDAHAPGGSGGETVGARAVFVPAAQALTRIVHTYAPAQTPLYRPAHWRGLQPDPYALRRESDALADREGLHLELTAIRIADEAIAISPELNCTTTTAYGEFRGISWVKGVSWIMNATRPATETAVHIAACRLLAQAAATDLYLRHRGVLSPMDALGPT</sequence>
<comment type="caution">
    <text evidence="1">The sequence shown here is derived from an EMBL/GenBank/DDBJ whole genome shotgun (WGS) entry which is preliminary data.</text>
</comment>
<accession>A0A5C4J622</accession>
<evidence type="ECO:0000313" key="2">
    <source>
        <dbReference type="Proteomes" id="UP000309174"/>
    </source>
</evidence>
<keyword evidence="2" id="KW-1185">Reference proteome</keyword>
<gene>
    <name evidence="1" type="ORF">ETD83_26705</name>
</gene>
<dbReference type="EMBL" id="VCKW01000158">
    <property type="protein sequence ID" value="TMQ92734.1"/>
    <property type="molecule type" value="Genomic_DNA"/>
</dbReference>
<protein>
    <submittedName>
        <fullName evidence="1">Uncharacterized protein</fullName>
    </submittedName>
</protein>
<dbReference type="AlphaFoldDB" id="A0A5C4J622"/>
<name>A0A5C4J622_9ACTN</name>
<evidence type="ECO:0000313" key="1">
    <source>
        <dbReference type="EMBL" id="TMQ92734.1"/>
    </source>
</evidence>
<proteinExistence type="predicted"/>
<organism evidence="1 2">
    <name type="scientific">Actinomadura soli</name>
    <dbReference type="NCBI Taxonomy" id="2508997"/>
    <lineage>
        <taxon>Bacteria</taxon>
        <taxon>Bacillati</taxon>
        <taxon>Actinomycetota</taxon>
        <taxon>Actinomycetes</taxon>
        <taxon>Streptosporangiales</taxon>
        <taxon>Thermomonosporaceae</taxon>
        <taxon>Actinomadura</taxon>
    </lineage>
</organism>
<dbReference type="OrthoDB" id="3478460at2"/>
<reference evidence="1 2" key="1">
    <citation type="submission" date="2019-05" db="EMBL/GenBank/DDBJ databases">
        <title>Draft genome sequence of Actinomadura sp. 14C53.</title>
        <authorList>
            <person name="Saricaoglu S."/>
            <person name="Isik K."/>
        </authorList>
    </citation>
    <scope>NUCLEOTIDE SEQUENCE [LARGE SCALE GENOMIC DNA]</scope>
    <source>
        <strain evidence="1 2">14C53</strain>
    </source>
</reference>